<evidence type="ECO:0000313" key="3">
    <source>
        <dbReference type="Proteomes" id="UP001054945"/>
    </source>
</evidence>
<feature type="compositionally biased region" description="Polar residues" evidence="1">
    <location>
        <begin position="1"/>
        <end position="18"/>
    </location>
</feature>
<evidence type="ECO:0000313" key="2">
    <source>
        <dbReference type="EMBL" id="GIX77583.1"/>
    </source>
</evidence>
<protein>
    <submittedName>
        <fullName evidence="2">Uncharacterized protein</fullName>
    </submittedName>
</protein>
<sequence>MTSSIAQTTKTNQTGTDSKLQKDIDKNLQPVDKMASENNGQLTLGTSPATNNDKKEAIIAQETEIKLKASKKFQLNICESSLFRPWHRLLARSACEPFRIRVTSRGVHGPVIRSHDATSKREIR</sequence>
<proteinExistence type="predicted"/>
<accession>A0AAV4N0P3</accession>
<dbReference type="AlphaFoldDB" id="A0AAV4N0P3"/>
<feature type="compositionally biased region" description="Polar residues" evidence="1">
    <location>
        <begin position="36"/>
        <end position="51"/>
    </location>
</feature>
<gene>
    <name evidence="2" type="ORF">CEXT_428741</name>
</gene>
<reference evidence="2 3" key="1">
    <citation type="submission" date="2021-06" db="EMBL/GenBank/DDBJ databases">
        <title>Caerostris extrusa draft genome.</title>
        <authorList>
            <person name="Kono N."/>
            <person name="Arakawa K."/>
        </authorList>
    </citation>
    <scope>NUCLEOTIDE SEQUENCE [LARGE SCALE GENOMIC DNA]</scope>
</reference>
<dbReference type="Proteomes" id="UP001054945">
    <property type="component" value="Unassembled WGS sequence"/>
</dbReference>
<feature type="region of interest" description="Disordered" evidence="1">
    <location>
        <begin position="1"/>
        <end position="52"/>
    </location>
</feature>
<comment type="caution">
    <text evidence="2">The sequence shown here is derived from an EMBL/GenBank/DDBJ whole genome shotgun (WGS) entry which is preliminary data.</text>
</comment>
<name>A0AAV4N0P3_CAEEX</name>
<evidence type="ECO:0000256" key="1">
    <source>
        <dbReference type="SAM" id="MobiDB-lite"/>
    </source>
</evidence>
<organism evidence="2 3">
    <name type="scientific">Caerostris extrusa</name>
    <name type="common">Bark spider</name>
    <name type="synonym">Caerostris bankana</name>
    <dbReference type="NCBI Taxonomy" id="172846"/>
    <lineage>
        <taxon>Eukaryota</taxon>
        <taxon>Metazoa</taxon>
        <taxon>Ecdysozoa</taxon>
        <taxon>Arthropoda</taxon>
        <taxon>Chelicerata</taxon>
        <taxon>Arachnida</taxon>
        <taxon>Araneae</taxon>
        <taxon>Araneomorphae</taxon>
        <taxon>Entelegynae</taxon>
        <taxon>Araneoidea</taxon>
        <taxon>Araneidae</taxon>
        <taxon>Caerostris</taxon>
    </lineage>
</organism>
<dbReference type="EMBL" id="BPLR01002768">
    <property type="protein sequence ID" value="GIX77583.1"/>
    <property type="molecule type" value="Genomic_DNA"/>
</dbReference>
<keyword evidence="3" id="KW-1185">Reference proteome</keyword>